<comment type="caution">
    <text evidence="1">The sequence shown here is derived from an EMBL/GenBank/DDBJ whole genome shotgun (WGS) entry which is preliminary data.</text>
</comment>
<evidence type="ECO:0000313" key="2">
    <source>
        <dbReference type="Proteomes" id="UP000257109"/>
    </source>
</evidence>
<dbReference type="OrthoDB" id="1749541at2759"/>
<proteinExistence type="predicted"/>
<protein>
    <submittedName>
        <fullName evidence="1">Uncharacterized protein</fullName>
    </submittedName>
</protein>
<reference evidence="1" key="1">
    <citation type="submission" date="2018-05" db="EMBL/GenBank/DDBJ databases">
        <title>Draft genome of Mucuna pruriens seed.</title>
        <authorList>
            <person name="Nnadi N.E."/>
            <person name="Vos R."/>
            <person name="Hasami M.H."/>
            <person name="Devisetty U.K."/>
            <person name="Aguiy J.C."/>
        </authorList>
    </citation>
    <scope>NUCLEOTIDE SEQUENCE [LARGE SCALE GENOMIC DNA]</scope>
    <source>
        <strain evidence="1">JCA_2017</strain>
    </source>
</reference>
<gene>
    <name evidence="1" type="ORF">CR513_35578</name>
</gene>
<name>A0A371FZK6_MUCPR</name>
<accession>A0A371FZK6</accession>
<dbReference type="AlphaFoldDB" id="A0A371FZK6"/>
<organism evidence="1 2">
    <name type="scientific">Mucuna pruriens</name>
    <name type="common">Velvet bean</name>
    <name type="synonym">Dolichos pruriens</name>
    <dbReference type="NCBI Taxonomy" id="157652"/>
    <lineage>
        <taxon>Eukaryota</taxon>
        <taxon>Viridiplantae</taxon>
        <taxon>Streptophyta</taxon>
        <taxon>Embryophyta</taxon>
        <taxon>Tracheophyta</taxon>
        <taxon>Spermatophyta</taxon>
        <taxon>Magnoliopsida</taxon>
        <taxon>eudicotyledons</taxon>
        <taxon>Gunneridae</taxon>
        <taxon>Pentapetalae</taxon>
        <taxon>rosids</taxon>
        <taxon>fabids</taxon>
        <taxon>Fabales</taxon>
        <taxon>Fabaceae</taxon>
        <taxon>Papilionoideae</taxon>
        <taxon>50 kb inversion clade</taxon>
        <taxon>NPAAA clade</taxon>
        <taxon>indigoferoid/millettioid clade</taxon>
        <taxon>Phaseoleae</taxon>
        <taxon>Mucuna</taxon>
    </lineage>
</organism>
<sequence>MYVVLSADFKTLEFNKYKGSFCPRIHLAMYCRNMVTYIHDDKILLHCFQDSVSRAALSWYVNLERGRIRKLEVKEIMLPIISYQIFTISPTLPLKLSFYALHQITKANYSVVNPSGRVALDGDLAETISAKIDPDWSRLSADRRNRVGLTLPLIQVQSKFFTPVLSPYQTWVLMAIAKGSSVAIPRDYAIATSSVGRD</sequence>
<evidence type="ECO:0000313" key="1">
    <source>
        <dbReference type="EMBL" id="RDX83493.1"/>
    </source>
</evidence>
<keyword evidence="2" id="KW-1185">Reference proteome</keyword>
<feature type="non-terminal residue" evidence="1">
    <location>
        <position position="1"/>
    </location>
</feature>
<dbReference type="EMBL" id="QJKJ01007341">
    <property type="protein sequence ID" value="RDX83493.1"/>
    <property type="molecule type" value="Genomic_DNA"/>
</dbReference>
<dbReference type="Proteomes" id="UP000257109">
    <property type="component" value="Unassembled WGS sequence"/>
</dbReference>